<dbReference type="Proteomes" id="UP000078454">
    <property type="component" value="Unassembled WGS sequence"/>
</dbReference>
<dbReference type="PANTHER" id="PTHR23530">
    <property type="entry name" value="TRANSPORT PROTEIN-RELATED"/>
    <property type="match status" value="1"/>
</dbReference>
<feature type="transmembrane region" description="Helical" evidence="6">
    <location>
        <begin position="94"/>
        <end position="117"/>
    </location>
</feature>
<evidence type="ECO:0000313" key="9">
    <source>
        <dbReference type="Proteomes" id="UP000078454"/>
    </source>
</evidence>
<feature type="transmembrane region" description="Helical" evidence="6">
    <location>
        <begin position="36"/>
        <end position="57"/>
    </location>
</feature>
<protein>
    <submittedName>
        <fullName evidence="8">MFS transporter</fullName>
    </submittedName>
</protein>
<evidence type="ECO:0000256" key="5">
    <source>
        <dbReference type="ARBA" id="ARBA00023136"/>
    </source>
</evidence>
<evidence type="ECO:0000256" key="6">
    <source>
        <dbReference type="SAM" id="Phobius"/>
    </source>
</evidence>
<dbReference type="InterPro" id="IPR011701">
    <property type="entry name" value="MFS"/>
</dbReference>
<dbReference type="Pfam" id="PF07690">
    <property type="entry name" value="MFS_1"/>
    <property type="match status" value="1"/>
</dbReference>
<keyword evidence="9" id="KW-1185">Reference proteome</keyword>
<feature type="transmembrane region" description="Helical" evidence="6">
    <location>
        <begin position="302"/>
        <end position="326"/>
    </location>
</feature>
<evidence type="ECO:0000313" key="8">
    <source>
        <dbReference type="EMBL" id="OAS21915.1"/>
    </source>
</evidence>
<dbReference type="InterPro" id="IPR036259">
    <property type="entry name" value="MFS_trans_sf"/>
</dbReference>
<dbReference type="RefSeq" id="WP_068662379.1">
    <property type="nucleotide sequence ID" value="NZ_LYPB01000047.1"/>
</dbReference>
<comment type="caution">
    <text evidence="8">The sequence shown here is derived from an EMBL/GenBank/DDBJ whole genome shotgun (WGS) entry which is preliminary data.</text>
</comment>
<comment type="subcellular location">
    <subcellularLocation>
        <location evidence="1">Cell membrane</location>
        <topology evidence="1">Multi-pass membrane protein</topology>
    </subcellularLocation>
</comment>
<gene>
    <name evidence="8" type="ORF">A8708_07225</name>
</gene>
<dbReference type="GO" id="GO:0005886">
    <property type="term" value="C:plasma membrane"/>
    <property type="evidence" value="ECO:0007669"/>
    <property type="project" value="UniProtKB-SubCell"/>
</dbReference>
<feature type="transmembrane region" description="Helical" evidence="6">
    <location>
        <begin position="245"/>
        <end position="264"/>
    </location>
</feature>
<evidence type="ECO:0000256" key="2">
    <source>
        <dbReference type="ARBA" id="ARBA00022448"/>
    </source>
</evidence>
<feature type="transmembrane region" description="Helical" evidence="6">
    <location>
        <begin position="138"/>
        <end position="156"/>
    </location>
</feature>
<accession>A0A198ALH2</accession>
<dbReference type="Gene3D" id="1.20.1250.20">
    <property type="entry name" value="MFS general substrate transporter like domains"/>
    <property type="match status" value="1"/>
</dbReference>
<organism evidence="8 9">
    <name type="scientific">Paenibacillus oryzisoli</name>
    <dbReference type="NCBI Taxonomy" id="1850517"/>
    <lineage>
        <taxon>Bacteria</taxon>
        <taxon>Bacillati</taxon>
        <taxon>Bacillota</taxon>
        <taxon>Bacilli</taxon>
        <taxon>Bacillales</taxon>
        <taxon>Paenibacillaceae</taxon>
        <taxon>Paenibacillus</taxon>
    </lineage>
</organism>
<evidence type="ECO:0000256" key="3">
    <source>
        <dbReference type="ARBA" id="ARBA00022692"/>
    </source>
</evidence>
<reference evidence="8 9" key="1">
    <citation type="submission" date="2016-05" db="EMBL/GenBank/DDBJ databases">
        <title>Paenibacillus sp. 1ZS3-15 nov., isolated from the rhizosphere soil.</title>
        <authorList>
            <person name="Zhang X.X."/>
            <person name="Zhang J."/>
        </authorList>
    </citation>
    <scope>NUCLEOTIDE SEQUENCE [LARGE SCALE GENOMIC DNA]</scope>
    <source>
        <strain evidence="8 9">1ZS3-15</strain>
    </source>
</reference>
<dbReference type="EMBL" id="LYPB01000047">
    <property type="protein sequence ID" value="OAS21915.1"/>
    <property type="molecule type" value="Genomic_DNA"/>
</dbReference>
<evidence type="ECO:0000256" key="4">
    <source>
        <dbReference type="ARBA" id="ARBA00022989"/>
    </source>
</evidence>
<evidence type="ECO:0000256" key="1">
    <source>
        <dbReference type="ARBA" id="ARBA00004651"/>
    </source>
</evidence>
<feature type="transmembrane region" description="Helical" evidence="6">
    <location>
        <begin position="366"/>
        <end position="386"/>
    </location>
</feature>
<dbReference type="PROSITE" id="PS00216">
    <property type="entry name" value="SUGAR_TRANSPORT_1"/>
    <property type="match status" value="1"/>
</dbReference>
<dbReference type="OrthoDB" id="9816124at2"/>
<dbReference type="InterPro" id="IPR053160">
    <property type="entry name" value="MFS_DHA3_Transporter"/>
</dbReference>
<feature type="transmembrane region" description="Helical" evidence="6">
    <location>
        <begin position="69"/>
        <end position="88"/>
    </location>
</feature>
<dbReference type="PANTHER" id="PTHR23530:SF1">
    <property type="entry name" value="PERMEASE, MAJOR FACILITATOR SUPERFAMILY-RELATED"/>
    <property type="match status" value="1"/>
</dbReference>
<dbReference type="GO" id="GO:0022857">
    <property type="term" value="F:transmembrane transporter activity"/>
    <property type="evidence" value="ECO:0007669"/>
    <property type="project" value="InterPro"/>
</dbReference>
<keyword evidence="4 6" id="KW-1133">Transmembrane helix</keyword>
<keyword evidence="2" id="KW-0813">Transport</keyword>
<sequence length="395" mass="44013">MSLMVNIRKLYVIQFFSHLIPAYVIERLYWEERGMTIQMVVYAEIIFAITIVLLEVPTGIIADKWGRKHMLIVAALMGCCEFLILVFATEFWHFALVVFLAAVGHSASSGAEQALLYDSLLSEGKEESFEKILGRLNALDIVSIMIAALCGSFLASRFNFELNYWISLGSAVIALCLTLTLVEPRVANGNGTDEQPIPIRTYMTVSMRFFRDHPGVRLVLLSGMVTGAAISFIDEFWQTYLDRLGIPVFYFGMFSAAIFVLRLPGNLLAYWVKGWLSYKYLLTSAMLVLATSFLYISLVRDYSGLAVIGFICLLAGVLEPLTAGYLHHGIDSSMRATLGSYQSLGENAALSMIGLGFGYFSANMDIFGGFGFIAVVIFVFLIYFLWATKGRNRNL</sequence>
<feature type="transmembrane region" description="Helical" evidence="6">
    <location>
        <begin position="215"/>
        <end position="233"/>
    </location>
</feature>
<keyword evidence="3 6" id="KW-0812">Transmembrane</keyword>
<dbReference type="AlphaFoldDB" id="A0A198ALH2"/>
<dbReference type="SUPFAM" id="SSF103473">
    <property type="entry name" value="MFS general substrate transporter"/>
    <property type="match status" value="1"/>
</dbReference>
<feature type="transmembrane region" description="Helical" evidence="6">
    <location>
        <begin position="162"/>
        <end position="182"/>
    </location>
</feature>
<dbReference type="InterPro" id="IPR005829">
    <property type="entry name" value="Sugar_transporter_CS"/>
</dbReference>
<keyword evidence="5 6" id="KW-0472">Membrane</keyword>
<name>A0A198ALH2_9BACL</name>
<feature type="domain" description="Major facilitator superfamily (MFS) profile" evidence="7">
    <location>
        <begin position="1"/>
        <end position="389"/>
    </location>
</feature>
<dbReference type="InterPro" id="IPR020846">
    <property type="entry name" value="MFS_dom"/>
</dbReference>
<proteinExistence type="predicted"/>
<feature type="transmembrane region" description="Helical" evidence="6">
    <location>
        <begin position="276"/>
        <end position="296"/>
    </location>
</feature>
<evidence type="ECO:0000259" key="7">
    <source>
        <dbReference type="PROSITE" id="PS50850"/>
    </source>
</evidence>
<dbReference type="PROSITE" id="PS50850">
    <property type="entry name" value="MFS"/>
    <property type="match status" value="1"/>
</dbReference>